<accession>A0A2W5UCS2</accession>
<dbReference type="NCBIfam" id="TIGR02937">
    <property type="entry name" value="sigma70-ECF"/>
    <property type="match status" value="1"/>
</dbReference>
<sequence>MNSCSVSKIRPRTFFRLVHVTPVHAVSPELLQQAQRGEATAREAFLREVGPSVASLIHRLGARRDVEDQLQEIFAHLLEVLPRFDPRGPAQLSTWVFTVTHRWLLMQRRKATLTLVPIDGGLTKAAPGADAVEHVANRELHALLEAELSKLPDELRRVFVLTQLHQQPLEAVAQAEGVPLGTVKSRLHRARAQLVLKLGPALDRAPSGGGRVAS</sequence>
<reference evidence="8 9" key="1">
    <citation type="submission" date="2017-08" db="EMBL/GenBank/DDBJ databases">
        <title>Infants hospitalized years apart are colonized by the same room-sourced microbial strains.</title>
        <authorList>
            <person name="Brooks B."/>
            <person name="Olm M.R."/>
            <person name="Firek B.A."/>
            <person name="Baker R."/>
            <person name="Thomas B.C."/>
            <person name="Morowitz M.J."/>
            <person name="Banfield J.F."/>
        </authorList>
    </citation>
    <scope>NUCLEOTIDE SEQUENCE [LARGE SCALE GENOMIC DNA]</scope>
    <source>
        <strain evidence="8">S2_003_000_R2_14</strain>
    </source>
</reference>
<dbReference type="InterPro" id="IPR013249">
    <property type="entry name" value="RNA_pol_sigma70_r4_t2"/>
</dbReference>
<evidence type="ECO:0000313" key="8">
    <source>
        <dbReference type="EMBL" id="PZR06698.1"/>
    </source>
</evidence>
<feature type="domain" description="RNA polymerase sigma-70 region 2" evidence="6">
    <location>
        <begin position="47"/>
        <end position="112"/>
    </location>
</feature>
<protein>
    <submittedName>
        <fullName evidence="8">Uncharacterized protein</fullName>
    </submittedName>
</protein>
<dbReference type="GO" id="GO:0006352">
    <property type="term" value="P:DNA-templated transcription initiation"/>
    <property type="evidence" value="ECO:0007669"/>
    <property type="project" value="InterPro"/>
</dbReference>
<keyword evidence="4" id="KW-0238">DNA-binding</keyword>
<dbReference type="PANTHER" id="PTHR43133:SF8">
    <property type="entry name" value="RNA POLYMERASE SIGMA FACTOR HI_1459-RELATED"/>
    <property type="match status" value="1"/>
</dbReference>
<organism evidence="8 9">
    <name type="scientific">Archangium gephyra</name>
    <dbReference type="NCBI Taxonomy" id="48"/>
    <lineage>
        <taxon>Bacteria</taxon>
        <taxon>Pseudomonadati</taxon>
        <taxon>Myxococcota</taxon>
        <taxon>Myxococcia</taxon>
        <taxon>Myxococcales</taxon>
        <taxon>Cystobacterineae</taxon>
        <taxon>Archangiaceae</taxon>
        <taxon>Archangium</taxon>
    </lineage>
</organism>
<keyword evidence="5" id="KW-0804">Transcription</keyword>
<comment type="similarity">
    <text evidence="1">Belongs to the sigma-70 factor family. ECF subfamily.</text>
</comment>
<keyword evidence="3" id="KW-0731">Sigma factor</keyword>
<dbReference type="EMBL" id="QFQP01000036">
    <property type="protein sequence ID" value="PZR06698.1"/>
    <property type="molecule type" value="Genomic_DNA"/>
</dbReference>
<dbReference type="InterPro" id="IPR013324">
    <property type="entry name" value="RNA_pol_sigma_r3/r4-like"/>
</dbReference>
<evidence type="ECO:0000259" key="7">
    <source>
        <dbReference type="Pfam" id="PF08281"/>
    </source>
</evidence>
<dbReference type="GO" id="GO:0003677">
    <property type="term" value="F:DNA binding"/>
    <property type="evidence" value="ECO:0007669"/>
    <property type="project" value="UniProtKB-KW"/>
</dbReference>
<dbReference type="Pfam" id="PF08281">
    <property type="entry name" value="Sigma70_r4_2"/>
    <property type="match status" value="1"/>
</dbReference>
<evidence type="ECO:0000256" key="4">
    <source>
        <dbReference type="ARBA" id="ARBA00023125"/>
    </source>
</evidence>
<dbReference type="SUPFAM" id="SSF88659">
    <property type="entry name" value="Sigma3 and sigma4 domains of RNA polymerase sigma factors"/>
    <property type="match status" value="1"/>
</dbReference>
<evidence type="ECO:0000256" key="2">
    <source>
        <dbReference type="ARBA" id="ARBA00023015"/>
    </source>
</evidence>
<dbReference type="InterPro" id="IPR039425">
    <property type="entry name" value="RNA_pol_sigma-70-like"/>
</dbReference>
<dbReference type="GO" id="GO:0016987">
    <property type="term" value="F:sigma factor activity"/>
    <property type="evidence" value="ECO:0007669"/>
    <property type="project" value="UniProtKB-KW"/>
</dbReference>
<evidence type="ECO:0000256" key="1">
    <source>
        <dbReference type="ARBA" id="ARBA00010641"/>
    </source>
</evidence>
<dbReference type="Pfam" id="PF04542">
    <property type="entry name" value="Sigma70_r2"/>
    <property type="match status" value="1"/>
</dbReference>
<feature type="domain" description="RNA polymerase sigma factor 70 region 4 type 2" evidence="7">
    <location>
        <begin position="143"/>
        <end position="194"/>
    </location>
</feature>
<evidence type="ECO:0000259" key="6">
    <source>
        <dbReference type="Pfam" id="PF04542"/>
    </source>
</evidence>
<dbReference type="InterPro" id="IPR013325">
    <property type="entry name" value="RNA_pol_sigma_r2"/>
</dbReference>
<dbReference type="AlphaFoldDB" id="A0A2W5UCS2"/>
<dbReference type="Proteomes" id="UP000249061">
    <property type="component" value="Unassembled WGS sequence"/>
</dbReference>
<keyword evidence="2" id="KW-0805">Transcription regulation</keyword>
<dbReference type="Gene3D" id="1.10.1740.10">
    <property type="match status" value="1"/>
</dbReference>
<dbReference type="InterPro" id="IPR007627">
    <property type="entry name" value="RNA_pol_sigma70_r2"/>
</dbReference>
<evidence type="ECO:0000313" key="9">
    <source>
        <dbReference type="Proteomes" id="UP000249061"/>
    </source>
</evidence>
<dbReference type="PANTHER" id="PTHR43133">
    <property type="entry name" value="RNA POLYMERASE ECF-TYPE SIGMA FACTO"/>
    <property type="match status" value="1"/>
</dbReference>
<dbReference type="InterPro" id="IPR036388">
    <property type="entry name" value="WH-like_DNA-bd_sf"/>
</dbReference>
<evidence type="ECO:0000256" key="3">
    <source>
        <dbReference type="ARBA" id="ARBA00023082"/>
    </source>
</evidence>
<dbReference type="Gene3D" id="1.10.10.10">
    <property type="entry name" value="Winged helix-like DNA-binding domain superfamily/Winged helix DNA-binding domain"/>
    <property type="match status" value="1"/>
</dbReference>
<proteinExistence type="inferred from homology"/>
<dbReference type="CDD" id="cd06171">
    <property type="entry name" value="Sigma70_r4"/>
    <property type="match status" value="1"/>
</dbReference>
<gene>
    <name evidence="8" type="ORF">DI536_29735</name>
</gene>
<dbReference type="SUPFAM" id="SSF88946">
    <property type="entry name" value="Sigma2 domain of RNA polymerase sigma factors"/>
    <property type="match status" value="1"/>
</dbReference>
<comment type="caution">
    <text evidence="8">The sequence shown here is derived from an EMBL/GenBank/DDBJ whole genome shotgun (WGS) entry which is preliminary data.</text>
</comment>
<dbReference type="InterPro" id="IPR014284">
    <property type="entry name" value="RNA_pol_sigma-70_dom"/>
</dbReference>
<name>A0A2W5UCS2_9BACT</name>
<evidence type="ECO:0000256" key="5">
    <source>
        <dbReference type="ARBA" id="ARBA00023163"/>
    </source>
</evidence>